<protein>
    <submittedName>
        <fullName evidence="1">Uncharacterized protein</fullName>
    </submittedName>
</protein>
<dbReference type="EMBL" id="MN739499">
    <property type="protein sequence ID" value="QHT08655.1"/>
    <property type="molecule type" value="Genomic_DNA"/>
</dbReference>
<proteinExistence type="predicted"/>
<evidence type="ECO:0000313" key="1">
    <source>
        <dbReference type="EMBL" id="QHT08655.1"/>
    </source>
</evidence>
<dbReference type="AlphaFoldDB" id="A0A6C0CYX0"/>
<name>A0A6C0CYX0_9ZZZZ</name>
<reference evidence="1" key="1">
    <citation type="journal article" date="2020" name="Nature">
        <title>Giant virus diversity and host interactions through global metagenomics.</title>
        <authorList>
            <person name="Schulz F."/>
            <person name="Roux S."/>
            <person name="Paez-Espino D."/>
            <person name="Jungbluth S."/>
            <person name="Walsh D.A."/>
            <person name="Denef V.J."/>
            <person name="McMahon K.D."/>
            <person name="Konstantinidis K.T."/>
            <person name="Eloe-Fadrosh E.A."/>
            <person name="Kyrpides N.C."/>
            <person name="Woyke T."/>
        </authorList>
    </citation>
    <scope>NUCLEOTIDE SEQUENCE</scope>
    <source>
        <strain evidence="1">GVMAG-M-3300023109-53</strain>
    </source>
</reference>
<organism evidence="1">
    <name type="scientific">viral metagenome</name>
    <dbReference type="NCBI Taxonomy" id="1070528"/>
    <lineage>
        <taxon>unclassified sequences</taxon>
        <taxon>metagenomes</taxon>
        <taxon>organismal metagenomes</taxon>
    </lineage>
</organism>
<accession>A0A6C0CYX0</accession>
<sequence>MKVVKKIDDPKKIKRYNIMKPFQWSLLFLFAIVLFSIFSQNKITEGFSSSMFDSCRSKGYSKEFCVQTPTSAYGPSSCLCEDGKLGRFIPGFGGQCVCF</sequence>